<accession>A0AAD6Z0A9</accession>
<sequence length="55" mass="6724">LRRLFAVLLLFCDLSDPRKLWEDFCEHICDDLEHRLRRMAFENPTESDVYDYGLF</sequence>
<gene>
    <name evidence="2" type="ORF">DFH08DRAFT_662856</name>
</gene>
<protein>
    <submittedName>
        <fullName evidence="2">Uncharacterized protein</fullName>
    </submittedName>
</protein>
<evidence type="ECO:0000313" key="2">
    <source>
        <dbReference type="EMBL" id="KAJ7302750.1"/>
    </source>
</evidence>
<feature type="chain" id="PRO_5042030961" evidence="1">
    <location>
        <begin position="18"/>
        <end position="55"/>
    </location>
</feature>
<keyword evidence="3" id="KW-1185">Reference proteome</keyword>
<reference evidence="2" key="1">
    <citation type="submission" date="2023-03" db="EMBL/GenBank/DDBJ databases">
        <title>Massive genome expansion in bonnet fungi (Mycena s.s.) driven by repeated elements and novel gene families across ecological guilds.</title>
        <authorList>
            <consortium name="Lawrence Berkeley National Laboratory"/>
            <person name="Harder C.B."/>
            <person name="Miyauchi S."/>
            <person name="Viragh M."/>
            <person name="Kuo A."/>
            <person name="Thoen E."/>
            <person name="Andreopoulos B."/>
            <person name="Lu D."/>
            <person name="Skrede I."/>
            <person name="Drula E."/>
            <person name="Henrissat B."/>
            <person name="Morin E."/>
            <person name="Kohler A."/>
            <person name="Barry K."/>
            <person name="LaButti K."/>
            <person name="Morin E."/>
            <person name="Salamov A."/>
            <person name="Lipzen A."/>
            <person name="Mereny Z."/>
            <person name="Hegedus B."/>
            <person name="Baldrian P."/>
            <person name="Stursova M."/>
            <person name="Weitz H."/>
            <person name="Taylor A."/>
            <person name="Grigoriev I.V."/>
            <person name="Nagy L.G."/>
            <person name="Martin F."/>
            <person name="Kauserud H."/>
        </authorList>
    </citation>
    <scope>NUCLEOTIDE SEQUENCE</scope>
    <source>
        <strain evidence="2">CBHHK002</strain>
    </source>
</reference>
<name>A0AAD6Z0A9_9AGAR</name>
<dbReference type="EMBL" id="JARIHO010000112">
    <property type="protein sequence ID" value="KAJ7302750.1"/>
    <property type="molecule type" value="Genomic_DNA"/>
</dbReference>
<dbReference type="AlphaFoldDB" id="A0AAD6Z0A9"/>
<evidence type="ECO:0000256" key="1">
    <source>
        <dbReference type="SAM" id="SignalP"/>
    </source>
</evidence>
<feature type="non-terminal residue" evidence="2">
    <location>
        <position position="55"/>
    </location>
</feature>
<keyword evidence="1" id="KW-0732">Signal</keyword>
<feature type="signal peptide" evidence="1">
    <location>
        <begin position="1"/>
        <end position="17"/>
    </location>
</feature>
<proteinExistence type="predicted"/>
<feature type="non-terminal residue" evidence="2">
    <location>
        <position position="1"/>
    </location>
</feature>
<evidence type="ECO:0000313" key="3">
    <source>
        <dbReference type="Proteomes" id="UP001218218"/>
    </source>
</evidence>
<comment type="caution">
    <text evidence="2">The sequence shown here is derived from an EMBL/GenBank/DDBJ whole genome shotgun (WGS) entry which is preliminary data.</text>
</comment>
<dbReference type="Proteomes" id="UP001218218">
    <property type="component" value="Unassembled WGS sequence"/>
</dbReference>
<organism evidence="2 3">
    <name type="scientific">Mycena albidolilacea</name>
    <dbReference type="NCBI Taxonomy" id="1033008"/>
    <lineage>
        <taxon>Eukaryota</taxon>
        <taxon>Fungi</taxon>
        <taxon>Dikarya</taxon>
        <taxon>Basidiomycota</taxon>
        <taxon>Agaricomycotina</taxon>
        <taxon>Agaricomycetes</taxon>
        <taxon>Agaricomycetidae</taxon>
        <taxon>Agaricales</taxon>
        <taxon>Marasmiineae</taxon>
        <taxon>Mycenaceae</taxon>
        <taxon>Mycena</taxon>
    </lineage>
</organism>